<dbReference type="Proteomes" id="UP000037136">
    <property type="component" value="Unassembled WGS sequence"/>
</dbReference>
<feature type="transmembrane region" description="Helical" evidence="2">
    <location>
        <begin position="129"/>
        <end position="158"/>
    </location>
</feature>
<evidence type="ECO:0000313" key="3">
    <source>
        <dbReference type="EMBL" id="PFH60879.1"/>
    </source>
</evidence>
<protein>
    <submittedName>
        <fullName evidence="3">Uncharacterized protein</fullName>
    </submittedName>
</protein>
<keyword evidence="2" id="KW-0472">Membrane</keyword>
<reference evidence="3 4" key="1">
    <citation type="journal article" date="2015" name="BMC Genomics">
        <title>Gene expression during zombie ant biting behavior reflects the complexity underlying fungal parasitic behavioral manipulation.</title>
        <authorList>
            <person name="de Bekker C."/>
            <person name="Ohm R.A."/>
            <person name="Loreto R.G."/>
            <person name="Sebastian A."/>
            <person name="Albert I."/>
            <person name="Merrow M."/>
            <person name="Brachmann A."/>
            <person name="Hughes D.P."/>
        </authorList>
    </citation>
    <scope>NUCLEOTIDE SEQUENCE [LARGE SCALE GENOMIC DNA]</scope>
    <source>
        <strain evidence="3 4">SC16a</strain>
    </source>
</reference>
<organism evidence="3 4">
    <name type="scientific">Ophiocordyceps unilateralis</name>
    <name type="common">Zombie-ant fungus</name>
    <name type="synonym">Torrubia unilateralis</name>
    <dbReference type="NCBI Taxonomy" id="268505"/>
    <lineage>
        <taxon>Eukaryota</taxon>
        <taxon>Fungi</taxon>
        <taxon>Dikarya</taxon>
        <taxon>Ascomycota</taxon>
        <taxon>Pezizomycotina</taxon>
        <taxon>Sordariomycetes</taxon>
        <taxon>Hypocreomycetidae</taxon>
        <taxon>Hypocreales</taxon>
        <taxon>Ophiocordycipitaceae</taxon>
        <taxon>Ophiocordyceps</taxon>
    </lineage>
</organism>
<evidence type="ECO:0000256" key="1">
    <source>
        <dbReference type="SAM" id="MobiDB-lite"/>
    </source>
</evidence>
<evidence type="ECO:0000313" key="4">
    <source>
        <dbReference type="Proteomes" id="UP000037136"/>
    </source>
</evidence>
<evidence type="ECO:0000256" key="2">
    <source>
        <dbReference type="SAM" id="Phobius"/>
    </source>
</evidence>
<dbReference type="Pfam" id="PF10173">
    <property type="entry name" value="Mit_KHE1"/>
    <property type="match status" value="1"/>
</dbReference>
<feature type="region of interest" description="Disordered" evidence="1">
    <location>
        <begin position="250"/>
        <end position="287"/>
    </location>
</feature>
<dbReference type="EMBL" id="LAZP02000103">
    <property type="protein sequence ID" value="PFH60879.1"/>
    <property type="molecule type" value="Genomic_DNA"/>
</dbReference>
<dbReference type="InterPro" id="IPR018786">
    <property type="entry name" value="Mit_KHE1"/>
</dbReference>
<dbReference type="OrthoDB" id="5562676at2759"/>
<gene>
    <name evidence="3" type="ORF">XA68_10192</name>
</gene>
<keyword evidence="4" id="KW-1185">Reference proteome</keyword>
<dbReference type="PANTHER" id="PTHR28062">
    <property type="entry name" value="K+-H+ EXCHANGE-LIKE PROTEIN"/>
    <property type="match status" value="1"/>
</dbReference>
<keyword evidence="2" id="KW-0812">Transmembrane</keyword>
<name>A0A2A9PHL7_OPHUN</name>
<sequence length="315" mass="36060">MRIFLLPVSTRRSLLYAQRLDPADGSSRRSLVDRGAAWATSKWAQWEKKPTGWQRRVVDYGNHALRRIPFEEWGLKSVPPLSVRRREEEQAGKIRVELVFPGGAFSPHEARALVLRLATERLSLHRQRFLWSLAAMPLTLPFALVPIIPNLPFFYLVYRAWSHWRAIAGGRHVQWLLDTKLLHSAPSAKLSQLYTSDDCGQSSFRKQEADEETMLLTQKQVRGFCDALAVPALEVELERAVWQVHKALEKSRSAPETQPNQASAGNQASKAQSSPARERDKNIAYDIERLEVKDRGASRTLRNRHPHTLREFNDC</sequence>
<dbReference type="GO" id="GO:0006813">
    <property type="term" value="P:potassium ion transport"/>
    <property type="evidence" value="ECO:0007669"/>
    <property type="project" value="TreeGrafter"/>
</dbReference>
<feature type="compositionally biased region" description="Polar residues" evidence="1">
    <location>
        <begin position="254"/>
        <end position="275"/>
    </location>
</feature>
<dbReference type="STRING" id="268505.A0A2A9PHL7"/>
<dbReference type="AlphaFoldDB" id="A0A2A9PHL7"/>
<feature type="compositionally biased region" description="Basic and acidic residues" evidence="1">
    <location>
        <begin position="276"/>
        <end position="287"/>
    </location>
</feature>
<comment type="caution">
    <text evidence="3">The sequence shown here is derived from an EMBL/GenBank/DDBJ whole genome shotgun (WGS) entry which is preliminary data.</text>
</comment>
<proteinExistence type="predicted"/>
<dbReference type="GO" id="GO:1902600">
    <property type="term" value="P:proton transmembrane transport"/>
    <property type="evidence" value="ECO:0007669"/>
    <property type="project" value="TreeGrafter"/>
</dbReference>
<dbReference type="PANTHER" id="PTHR28062:SF1">
    <property type="entry name" value="TRANSMEMBRANE PROTEIN"/>
    <property type="match status" value="1"/>
</dbReference>
<keyword evidence="2" id="KW-1133">Transmembrane helix</keyword>
<dbReference type="GO" id="GO:0005743">
    <property type="term" value="C:mitochondrial inner membrane"/>
    <property type="evidence" value="ECO:0007669"/>
    <property type="project" value="TreeGrafter"/>
</dbReference>
<accession>A0A2A9PHL7</accession>
<reference evidence="3 4" key="2">
    <citation type="journal article" date="2017" name="Sci. Rep.">
        <title>Ant-infecting Ophiocordyceps genomes reveal a high diversity of potential behavioral manipulation genes and a possible major role for enterotoxins.</title>
        <authorList>
            <person name="de Bekker C."/>
            <person name="Ohm R.A."/>
            <person name="Evans H.C."/>
            <person name="Brachmann A."/>
            <person name="Hughes D.P."/>
        </authorList>
    </citation>
    <scope>NUCLEOTIDE SEQUENCE [LARGE SCALE GENOMIC DNA]</scope>
    <source>
        <strain evidence="3 4">SC16a</strain>
    </source>
</reference>